<comment type="similarity">
    <text evidence="2">Belongs to the BIG1 family.</text>
</comment>
<protein>
    <recommendedName>
        <fullName evidence="3">Protein BIG1</fullName>
    </recommendedName>
</protein>
<sequence>MTRLLVLAAAAALPLVSAFQNTAPLLAWSSSFSEVIDSLPSNAVQASTVLDALLSDDSVCDYDAVVLVSQRGLHASDLRTLSPASFLPSLLKSSPSARSFQYLTPSSPSLSQRAQTLSSLCASRLVSYTPGDTTSPLDTEQKHIISLTLPELERAGDERRSTMRADEEQLGEELSKLTREFPNHLVIYAGVPTQELRARQASASPLVEAAAAAAAKKHRTGILHTYQILTPGLISVLLVVFFILVPMLMLGINALAGIQNMVKLEAPKGYDARERKNQ</sequence>
<evidence type="ECO:0000256" key="11">
    <source>
        <dbReference type="SAM" id="SignalP"/>
    </source>
</evidence>
<keyword evidence="5 11" id="KW-0732">Signal</keyword>
<dbReference type="PANTHER" id="PTHR28285">
    <property type="entry name" value="PROTEIN BIG1"/>
    <property type="match status" value="1"/>
</dbReference>
<dbReference type="Proteomes" id="UP000298030">
    <property type="component" value="Unassembled WGS sequence"/>
</dbReference>
<dbReference type="EMBL" id="QPFP01000027">
    <property type="protein sequence ID" value="TEB29571.1"/>
    <property type="molecule type" value="Genomic_DNA"/>
</dbReference>
<organism evidence="12 13">
    <name type="scientific">Coprinellus micaceus</name>
    <name type="common">Glistening ink-cap mushroom</name>
    <name type="synonym">Coprinus micaceus</name>
    <dbReference type="NCBI Taxonomy" id="71717"/>
    <lineage>
        <taxon>Eukaryota</taxon>
        <taxon>Fungi</taxon>
        <taxon>Dikarya</taxon>
        <taxon>Basidiomycota</taxon>
        <taxon>Agaricomycotina</taxon>
        <taxon>Agaricomycetes</taxon>
        <taxon>Agaricomycetidae</taxon>
        <taxon>Agaricales</taxon>
        <taxon>Agaricineae</taxon>
        <taxon>Psathyrellaceae</taxon>
        <taxon>Coprinellus</taxon>
    </lineage>
</organism>
<evidence type="ECO:0000256" key="8">
    <source>
        <dbReference type="ARBA" id="ARBA00023136"/>
    </source>
</evidence>
<dbReference type="GO" id="GO:0005789">
    <property type="term" value="C:endoplasmic reticulum membrane"/>
    <property type="evidence" value="ECO:0007669"/>
    <property type="project" value="UniProtKB-SubCell"/>
</dbReference>
<evidence type="ECO:0000256" key="10">
    <source>
        <dbReference type="SAM" id="Phobius"/>
    </source>
</evidence>
<dbReference type="InterPro" id="IPR037654">
    <property type="entry name" value="Big1"/>
</dbReference>
<gene>
    <name evidence="12" type="ORF">FA13DRAFT_1734783</name>
</gene>
<reference evidence="12 13" key="1">
    <citation type="journal article" date="2019" name="Nat. Ecol. Evol.">
        <title>Megaphylogeny resolves global patterns of mushroom evolution.</title>
        <authorList>
            <person name="Varga T."/>
            <person name="Krizsan K."/>
            <person name="Foldi C."/>
            <person name="Dima B."/>
            <person name="Sanchez-Garcia M."/>
            <person name="Sanchez-Ramirez S."/>
            <person name="Szollosi G.J."/>
            <person name="Szarkandi J.G."/>
            <person name="Papp V."/>
            <person name="Albert L."/>
            <person name="Andreopoulos W."/>
            <person name="Angelini C."/>
            <person name="Antonin V."/>
            <person name="Barry K.W."/>
            <person name="Bougher N.L."/>
            <person name="Buchanan P."/>
            <person name="Buyck B."/>
            <person name="Bense V."/>
            <person name="Catcheside P."/>
            <person name="Chovatia M."/>
            <person name="Cooper J."/>
            <person name="Damon W."/>
            <person name="Desjardin D."/>
            <person name="Finy P."/>
            <person name="Geml J."/>
            <person name="Haridas S."/>
            <person name="Hughes K."/>
            <person name="Justo A."/>
            <person name="Karasinski D."/>
            <person name="Kautmanova I."/>
            <person name="Kiss B."/>
            <person name="Kocsube S."/>
            <person name="Kotiranta H."/>
            <person name="LaButti K.M."/>
            <person name="Lechner B.E."/>
            <person name="Liimatainen K."/>
            <person name="Lipzen A."/>
            <person name="Lukacs Z."/>
            <person name="Mihaltcheva S."/>
            <person name="Morgado L.N."/>
            <person name="Niskanen T."/>
            <person name="Noordeloos M.E."/>
            <person name="Ohm R.A."/>
            <person name="Ortiz-Santana B."/>
            <person name="Ovrebo C."/>
            <person name="Racz N."/>
            <person name="Riley R."/>
            <person name="Savchenko A."/>
            <person name="Shiryaev A."/>
            <person name="Soop K."/>
            <person name="Spirin V."/>
            <person name="Szebenyi C."/>
            <person name="Tomsovsky M."/>
            <person name="Tulloss R.E."/>
            <person name="Uehling J."/>
            <person name="Grigoriev I.V."/>
            <person name="Vagvolgyi C."/>
            <person name="Papp T."/>
            <person name="Martin F.M."/>
            <person name="Miettinen O."/>
            <person name="Hibbett D.S."/>
            <person name="Nagy L.G."/>
        </authorList>
    </citation>
    <scope>NUCLEOTIDE SEQUENCE [LARGE SCALE GENOMIC DNA]</scope>
    <source>
        <strain evidence="12 13">FP101781</strain>
    </source>
</reference>
<keyword evidence="6" id="KW-0256">Endoplasmic reticulum</keyword>
<evidence type="ECO:0000256" key="9">
    <source>
        <dbReference type="ARBA" id="ARBA00023316"/>
    </source>
</evidence>
<dbReference type="PANTHER" id="PTHR28285:SF1">
    <property type="entry name" value="PROTEIN BIG1"/>
    <property type="match status" value="1"/>
</dbReference>
<dbReference type="OrthoDB" id="10029326at2759"/>
<evidence type="ECO:0000313" key="13">
    <source>
        <dbReference type="Proteomes" id="UP000298030"/>
    </source>
</evidence>
<evidence type="ECO:0000256" key="3">
    <source>
        <dbReference type="ARBA" id="ARBA00022089"/>
    </source>
</evidence>
<keyword evidence="7 10" id="KW-1133">Transmembrane helix</keyword>
<accession>A0A4Y7T6D8</accession>
<dbReference type="AlphaFoldDB" id="A0A4Y7T6D8"/>
<evidence type="ECO:0000256" key="5">
    <source>
        <dbReference type="ARBA" id="ARBA00022729"/>
    </source>
</evidence>
<evidence type="ECO:0000256" key="6">
    <source>
        <dbReference type="ARBA" id="ARBA00022824"/>
    </source>
</evidence>
<evidence type="ECO:0000256" key="7">
    <source>
        <dbReference type="ARBA" id="ARBA00022989"/>
    </source>
</evidence>
<proteinExistence type="inferred from homology"/>
<comment type="caution">
    <text evidence="12">The sequence shown here is derived from an EMBL/GenBank/DDBJ whole genome shotgun (WGS) entry which is preliminary data.</text>
</comment>
<name>A0A4Y7T6D8_COPMI</name>
<feature type="transmembrane region" description="Helical" evidence="10">
    <location>
        <begin position="233"/>
        <end position="258"/>
    </location>
</feature>
<keyword evidence="13" id="KW-1185">Reference proteome</keyword>
<dbReference type="GO" id="GO:0009272">
    <property type="term" value="P:fungal-type cell wall biogenesis"/>
    <property type="evidence" value="ECO:0007669"/>
    <property type="project" value="TreeGrafter"/>
</dbReference>
<dbReference type="GO" id="GO:0006078">
    <property type="term" value="P:(1-&gt;6)-beta-D-glucan biosynthetic process"/>
    <property type="evidence" value="ECO:0007669"/>
    <property type="project" value="TreeGrafter"/>
</dbReference>
<keyword evidence="8 10" id="KW-0472">Membrane</keyword>
<dbReference type="GO" id="GO:0071555">
    <property type="term" value="P:cell wall organization"/>
    <property type="evidence" value="ECO:0007669"/>
    <property type="project" value="UniProtKB-KW"/>
</dbReference>
<evidence type="ECO:0000256" key="4">
    <source>
        <dbReference type="ARBA" id="ARBA00022692"/>
    </source>
</evidence>
<feature type="chain" id="PRO_5021254126" description="Protein BIG1" evidence="11">
    <location>
        <begin position="19"/>
        <end position="278"/>
    </location>
</feature>
<evidence type="ECO:0000313" key="12">
    <source>
        <dbReference type="EMBL" id="TEB29571.1"/>
    </source>
</evidence>
<keyword evidence="9" id="KW-0961">Cell wall biogenesis/degradation</keyword>
<keyword evidence="4 10" id="KW-0812">Transmembrane</keyword>
<feature type="signal peptide" evidence="11">
    <location>
        <begin position="1"/>
        <end position="18"/>
    </location>
</feature>
<comment type="subcellular location">
    <subcellularLocation>
        <location evidence="1">Endoplasmic reticulum membrane</location>
        <topology evidence="1">Single-pass type I membrane protein</topology>
    </subcellularLocation>
</comment>
<evidence type="ECO:0000256" key="1">
    <source>
        <dbReference type="ARBA" id="ARBA00004115"/>
    </source>
</evidence>
<evidence type="ECO:0000256" key="2">
    <source>
        <dbReference type="ARBA" id="ARBA00008203"/>
    </source>
</evidence>